<dbReference type="SMART" id="SM00458">
    <property type="entry name" value="RICIN"/>
    <property type="match status" value="1"/>
</dbReference>
<dbReference type="InterPro" id="IPR035992">
    <property type="entry name" value="Ricin_B-like_lectins"/>
</dbReference>
<reference evidence="3" key="1">
    <citation type="journal article" date="2019" name="Int. J. Syst. Evol. Microbiol.">
        <title>The Global Catalogue of Microorganisms (GCM) 10K type strain sequencing project: providing services to taxonomists for standard genome sequencing and annotation.</title>
        <authorList>
            <consortium name="The Broad Institute Genomics Platform"/>
            <consortium name="The Broad Institute Genome Sequencing Center for Infectious Disease"/>
            <person name="Wu L."/>
            <person name="Ma J."/>
        </authorList>
    </citation>
    <scope>NUCLEOTIDE SEQUENCE [LARGE SCALE GENOMIC DNA]</scope>
    <source>
        <strain evidence="3">KCTC 42586</strain>
    </source>
</reference>
<accession>A0ABW0CUM2</accession>
<dbReference type="PROSITE" id="PS50231">
    <property type="entry name" value="RICIN_B_LECTIN"/>
    <property type="match status" value="1"/>
</dbReference>
<evidence type="ECO:0000313" key="3">
    <source>
        <dbReference type="Proteomes" id="UP001596263"/>
    </source>
</evidence>
<dbReference type="RefSeq" id="WP_380861339.1">
    <property type="nucleotide sequence ID" value="NZ_JBHSKM010000024.1"/>
</dbReference>
<organism evidence="2 3">
    <name type="scientific">Streptomyces coerulescens</name>
    <dbReference type="NCBI Taxonomy" id="29304"/>
    <lineage>
        <taxon>Bacteria</taxon>
        <taxon>Bacillati</taxon>
        <taxon>Actinomycetota</taxon>
        <taxon>Actinomycetes</taxon>
        <taxon>Kitasatosporales</taxon>
        <taxon>Streptomycetaceae</taxon>
        <taxon>Streptomyces</taxon>
    </lineage>
</organism>
<feature type="domain" description="Ricin B lectin" evidence="1">
    <location>
        <begin position="22"/>
        <end position="161"/>
    </location>
</feature>
<sequence>MDALAFNGAGVGAPAGGGPQKGGIYTLTAMHSDKVADVAELSSADGANVIQWPANTGANHRWKLTDADNGAFTLTAQHSNKCLDVAGASTSDNALIHQWTCNTDANNQEWKFESTATAGVYRIVSVNSNTCLDVPGASTADNVQLIQYACHTRTNQQWKLTKVG</sequence>
<keyword evidence="3" id="KW-1185">Reference proteome</keyword>
<dbReference type="EMBL" id="JBHSKM010000024">
    <property type="protein sequence ID" value="MFC5218481.1"/>
    <property type="molecule type" value="Genomic_DNA"/>
</dbReference>
<evidence type="ECO:0000313" key="2">
    <source>
        <dbReference type="EMBL" id="MFC5218481.1"/>
    </source>
</evidence>
<gene>
    <name evidence="2" type="ORF">ACFPQ9_32025</name>
</gene>
<comment type="caution">
    <text evidence="2">The sequence shown here is derived from an EMBL/GenBank/DDBJ whole genome shotgun (WGS) entry which is preliminary data.</text>
</comment>
<dbReference type="Pfam" id="PF14200">
    <property type="entry name" value="RicinB_lectin_2"/>
    <property type="match status" value="2"/>
</dbReference>
<dbReference type="Gene3D" id="2.80.10.50">
    <property type="match status" value="3"/>
</dbReference>
<dbReference type="CDD" id="cd00161">
    <property type="entry name" value="beta-trefoil_Ricin-like"/>
    <property type="match status" value="1"/>
</dbReference>
<evidence type="ECO:0000259" key="1">
    <source>
        <dbReference type="SMART" id="SM00458"/>
    </source>
</evidence>
<dbReference type="SUPFAM" id="SSF50370">
    <property type="entry name" value="Ricin B-like lectins"/>
    <property type="match status" value="1"/>
</dbReference>
<protein>
    <submittedName>
        <fullName evidence="2">RICIN domain-containing protein</fullName>
    </submittedName>
</protein>
<proteinExistence type="predicted"/>
<name>A0ABW0CUM2_STRCD</name>
<dbReference type="Proteomes" id="UP001596263">
    <property type="component" value="Unassembled WGS sequence"/>
</dbReference>
<dbReference type="InterPro" id="IPR000772">
    <property type="entry name" value="Ricin_B_lectin"/>
</dbReference>